<keyword evidence="1" id="KW-1133">Transmembrane helix</keyword>
<comment type="caution">
    <text evidence="2">The sequence shown here is derived from an EMBL/GenBank/DDBJ whole genome shotgun (WGS) entry which is preliminary data.</text>
</comment>
<evidence type="ECO:0000313" key="3">
    <source>
        <dbReference type="Proteomes" id="UP001597302"/>
    </source>
</evidence>
<gene>
    <name evidence="2" type="ORF">ACFQ5P_10200</name>
</gene>
<proteinExistence type="predicted"/>
<keyword evidence="3" id="KW-1185">Reference proteome</keyword>
<keyword evidence="1" id="KW-0472">Membrane</keyword>
<feature type="transmembrane region" description="Helical" evidence="1">
    <location>
        <begin position="134"/>
        <end position="154"/>
    </location>
</feature>
<reference evidence="3" key="1">
    <citation type="journal article" date="2019" name="Int. J. Syst. Evol. Microbiol.">
        <title>The Global Catalogue of Microorganisms (GCM) 10K type strain sequencing project: providing services to taxonomists for standard genome sequencing and annotation.</title>
        <authorList>
            <consortium name="The Broad Institute Genomics Platform"/>
            <consortium name="The Broad Institute Genome Sequencing Center for Infectious Disease"/>
            <person name="Wu L."/>
            <person name="Ma J."/>
        </authorList>
    </citation>
    <scope>NUCLEOTIDE SEQUENCE [LARGE SCALE GENOMIC DNA]</scope>
    <source>
        <strain evidence="3">CCM 8875</strain>
    </source>
</reference>
<evidence type="ECO:0000313" key="2">
    <source>
        <dbReference type="EMBL" id="MFD1481667.1"/>
    </source>
</evidence>
<keyword evidence="1" id="KW-0812">Transmembrane</keyword>
<accession>A0ABW4DVB6</accession>
<organism evidence="2 3">
    <name type="scientific">Paracoccus nototheniae</name>
    <dbReference type="NCBI Taxonomy" id="2489002"/>
    <lineage>
        <taxon>Bacteria</taxon>
        <taxon>Pseudomonadati</taxon>
        <taxon>Pseudomonadota</taxon>
        <taxon>Alphaproteobacteria</taxon>
        <taxon>Rhodobacterales</taxon>
        <taxon>Paracoccaceae</taxon>
        <taxon>Paracoccus</taxon>
    </lineage>
</organism>
<sequence>MRRDAMVAESHRKPPDHAHARLSLMTAPLTALTEFQRLEAQGSWRETPQARLREVIVSVGEASLTLMDPKSDQPLSHWSLPAVTRINPGKLPALYTPSSEAPDETVEIDDPLMIEAIERVQRAIASHRASPGRLRGVVTGLAVLVMLGGLIFWLPDALIRHAARIAPPAQARDIGLAVLADLERSAGAVCRRNSGQQVLDWISPDLVGADALVQVVPGPLNGARRLPGDLYVLGGDLLTTTPGPEAAAGHLIAARLAVEDKDVTLDVMRHAGLMAALRLMTLGTLPRDAMQGLGEAMLAEALPRPDLAALPPAFAERGLSTEPYARSIDPTGAAVLPLLEADPIRDGVPPAQLLTDEQWLALQQICAG</sequence>
<dbReference type="RefSeq" id="WP_242679472.1">
    <property type="nucleotide sequence ID" value="NZ_CBCSAJ010000026.1"/>
</dbReference>
<dbReference type="EMBL" id="JBHTOQ010000022">
    <property type="protein sequence ID" value="MFD1481667.1"/>
    <property type="molecule type" value="Genomic_DNA"/>
</dbReference>
<protein>
    <recommendedName>
        <fullName evidence="4">GspL cytoplasmic actin-ATPase-like domain-containing protein</fullName>
    </recommendedName>
</protein>
<evidence type="ECO:0000256" key="1">
    <source>
        <dbReference type="SAM" id="Phobius"/>
    </source>
</evidence>
<dbReference type="Proteomes" id="UP001597302">
    <property type="component" value="Unassembled WGS sequence"/>
</dbReference>
<name>A0ABW4DVB6_9RHOB</name>
<evidence type="ECO:0008006" key="4">
    <source>
        <dbReference type="Google" id="ProtNLM"/>
    </source>
</evidence>